<dbReference type="PANTHER" id="PTHR13832">
    <property type="entry name" value="PROTEIN PHOSPHATASE 2C"/>
    <property type="match status" value="1"/>
</dbReference>
<gene>
    <name evidence="3" type="ORF">ASTO00021_LOCUS10702</name>
</gene>
<dbReference type="AlphaFoldDB" id="A0A7S3PIM9"/>
<protein>
    <recommendedName>
        <fullName evidence="2">PPM-type phosphatase domain-containing protein</fullName>
    </recommendedName>
</protein>
<sequence>MAFPSAAAMNRAQLKQQTQSNAIGNRIRASTFHLDLGDDISYVEHQNIDSDDDMQSEYSSTLPGEDIGRIESFHKDSDDMLRVRVRHHNATTTLPPTAEGVDEELESSSEDDCELVNTTLHKNLDDLCNESKAEASTLSKQGSSNYVDGMYEDDPDFAKLDKSKMGLSVSVPISIFAKKGNKVAWCGIRFGVWSEQGQKATQEDRTCTVSKLFRKGKTPTDLTNVFYSALFDGHGGEIVSEYLAENLHKCIVERSSFPDNLPKAIRNACISLDRKFIHTAATSILEHNKKVNAGEVRQSLLRTKADKRGTESTIEQYRKAGSTAAFVLISKQASSHQVTLERLKSLHKKSDDTATTDADAKAQDVLNSVATTGIQDNLRRILHVGWVGDSRVVLCRGGVAVQLSIDHKARREDEKQRIRDSGGTVDRNGRLNGVLAVSRAFGGLSHKAENLKLIENLGSEGKDSGDEALANGPLSSIPGIASHTLNQDDEFIILASDGLFDSISNQLVVNFVRRHLYYHNDSDKAAKALILKAIKDCGAVDNTTAVVIVLRT</sequence>
<feature type="domain" description="PPM-type phosphatase" evidence="2">
    <location>
        <begin position="189"/>
        <end position="550"/>
    </location>
</feature>
<dbReference type="InterPro" id="IPR001932">
    <property type="entry name" value="PPM-type_phosphatase-like_dom"/>
</dbReference>
<organism evidence="3">
    <name type="scientific">Aplanochytrium stocchinoi</name>
    <dbReference type="NCBI Taxonomy" id="215587"/>
    <lineage>
        <taxon>Eukaryota</taxon>
        <taxon>Sar</taxon>
        <taxon>Stramenopiles</taxon>
        <taxon>Bigyra</taxon>
        <taxon>Labyrinthulomycetes</taxon>
        <taxon>Thraustochytrida</taxon>
        <taxon>Thraustochytriidae</taxon>
        <taxon>Aplanochytrium</taxon>
    </lineage>
</organism>
<dbReference type="Pfam" id="PF00481">
    <property type="entry name" value="PP2C"/>
    <property type="match status" value="2"/>
</dbReference>
<dbReference type="SUPFAM" id="SSF81606">
    <property type="entry name" value="PP2C-like"/>
    <property type="match status" value="1"/>
</dbReference>
<evidence type="ECO:0000256" key="1">
    <source>
        <dbReference type="SAM" id="MobiDB-lite"/>
    </source>
</evidence>
<dbReference type="GO" id="GO:0004722">
    <property type="term" value="F:protein serine/threonine phosphatase activity"/>
    <property type="evidence" value="ECO:0007669"/>
    <property type="project" value="InterPro"/>
</dbReference>
<evidence type="ECO:0000259" key="2">
    <source>
        <dbReference type="PROSITE" id="PS51746"/>
    </source>
</evidence>
<accession>A0A7S3PIM9</accession>
<reference evidence="3" key="1">
    <citation type="submission" date="2021-01" db="EMBL/GenBank/DDBJ databases">
        <authorList>
            <person name="Corre E."/>
            <person name="Pelletier E."/>
            <person name="Niang G."/>
            <person name="Scheremetjew M."/>
            <person name="Finn R."/>
            <person name="Kale V."/>
            <person name="Holt S."/>
            <person name="Cochrane G."/>
            <person name="Meng A."/>
            <person name="Brown T."/>
            <person name="Cohen L."/>
        </authorList>
    </citation>
    <scope>NUCLEOTIDE SEQUENCE</scope>
    <source>
        <strain evidence="3">GSBS06</strain>
    </source>
</reference>
<dbReference type="PROSITE" id="PS51746">
    <property type="entry name" value="PPM_2"/>
    <property type="match status" value="1"/>
</dbReference>
<proteinExistence type="predicted"/>
<dbReference type="CDD" id="cd00143">
    <property type="entry name" value="PP2Cc"/>
    <property type="match status" value="1"/>
</dbReference>
<name>A0A7S3PIM9_9STRA</name>
<dbReference type="InterPro" id="IPR015655">
    <property type="entry name" value="PP2C"/>
</dbReference>
<feature type="region of interest" description="Disordered" evidence="1">
    <location>
        <begin position="1"/>
        <end position="20"/>
    </location>
</feature>
<dbReference type="InterPro" id="IPR036457">
    <property type="entry name" value="PPM-type-like_dom_sf"/>
</dbReference>
<dbReference type="EMBL" id="HBIN01014152">
    <property type="protein sequence ID" value="CAE0440568.1"/>
    <property type="molecule type" value="Transcribed_RNA"/>
</dbReference>
<dbReference type="SMART" id="SM00332">
    <property type="entry name" value="PP2Cc"/>
    <property type="match status" value="1"/>
</dbReference>
<evidence type="ECO:0000313" key="3">
    <source>
        <dbReference type="EMBL" id="CAE0440568.1"/>
    </source>
</evidence>
<dbReference type="Gene3D" id="3.60.40.10">
    <property type="entry name" value="PPM-type phosphatase domain"/>
    <property type="match status" value="1"/>
</dbReference>
<dbReference type="PANTHER" id="PTHR13832:SF589">
    <property type="entry name" value="[PYRUVATE DEHYDROGENASE [ACETYL-TRANSFERRING]]-PHOSPHATASE 2, MITOCHONDRIAL"/>
    <property type="match status" value="1"/>
</dbReference>